<dbReference type="EMBL" id="QZWG01000006">
    <property type="protein sequence ID" value="RZC06164.1"/>
    <property type="molecule type" value="Genomic_DNA"/>
</dbReference>
<comment type="caution">
    <text evidence="2">The sequence shown here is derived from an EMBL/GenBank/DDBJ whole genome shotgun (WGS) entry which is preliminary data.</text>
</comment>
<dbReference type="SMR" id="A0A445K5P9"/>
<proteinExistence type="predicted"/>
<organism evidence="2 3">
    <name type="scientific">Glycine soja</name>
    <name type="common">Wild soybean</name>
    <dbReference type="NCBI Taxonomy" id="3848"/>
    <lineage>
        <taxon>Eukaryota</taxon>
        <taxon>Viridiplantae</taxon>
        <taxon>Streptophyta</taxon>
        <taxon>Embryophyta</taxon>
        <taxon>Tracheophyta</taxon>
        <taxon>Spermatophyta</taxon>
        <taxon>Magnoliopsida</taxon>
        <taxon>eudicotyledons</taxon>
        <taxon>Gunneridae</taxon>
        <taxon>Pentapetalae</taxon>
        <taxon>rosids</taxon>
        <taxon>fabids</taxon>
        <taxon>Fabales</taxon>
        <taxon>Fabaceae</taxon>
        <taxon>Papilionoideae</taxon>
        <taxon>50 kb inversion clade</taxon>
        <taxon>NPAAA clade</taxon>
        <taxon>indigoferoid/millettioid clade</taxon>
        <taxon>Phaseoleae</taxon>
        <taxon>Glycine</taxon>
        <taxon>Glycine subgen. Soja</taxon>
    </lineage>
</organism>
<dbReference type="InterPro" id="IPR057453">
    <property type="entry name" value="BSD2_CRD"/>
</dbReference>
<dbReference type="InterPro" id="IPR036410">
    <property type="entry name" value="HSP_DnaJ_Cys-rich_dom_sf"/>
</dbReference>
<dbReference type="GO" id="GO:0044183">
    <property type="term" value="F:protein folding chaperone"/>
    <property type="evidence" value="ECO:0007669"/>
    <property type="project" value="TreeGrafter"/>
</dbReference>
<reference evidence="2 3" key="1">
    <citation type="submission" date="2018-09" db="EMBL/GenBank/DDBJ databases">
        <title>A high-quality reference genome of wild soybean provides a powerful tool to mine soybean genomes.</title>
        <authorList>
            <person name="Xie M."/>
            <person name="Chung C.Y.L."/>
            <person name="Li M.-W."/>
            <person name="Wong F.-L."/>
            <person name="Chan T.-F."/>
            <person name="Lam H.-M."/>
        </authorList>
    </citation>
    <scope>NUCLEOTIDE SEQUENCE [LARGE SCALE GENOMIC DNA]</scope>
    <source>
        <strain evidence="3">cv. W05</strain>
        <tissue evidence="2">Hypocotyl of etiolated seedlings</tissue>
    </source>
</reference>
<dbReference type="PANTHER" id="PTHR15852:SF77">
    <property type="entry name" value="PROTEIN P13.9, PUTATIVE-RELATED"/>
    <property type="match status" value="1"/>
</dbReference>
<dbReference type="Proteomes" id="UP000289340">
    <property type="component" value="Chromosome 6"/>
</dbReference>
<name>A0A445K5P9_GLYSO</name>
<dbReference type="AlphaFoldDB" id="A0A445K5P9"/>
<evidence type="ECO:0000313" key="3">
    <source>
        <dbReference type="Proteomes" id="UP000289340"/>
    </source>
</evidence>
<gene>
    <name evidence="2" type="ORF">D0Y65_013962</name>
</gene>
<dbReference type="Pfam" id="PF25436">
    <property type="entry name" value="BSD2_CRD"/>
    <property type="match status" value="1"/>
</dbReference>
<dbReference type="GO" id="GO:0009570">
    <property type="term" value="C:chloroplast stroma"/>
    <property type="evidence" value="ECO:0007669"/>
    <property type="project" value="TreeGrafter"/>
</dbReference>
<dbReference type="GO" id="GO:0101031">
    <property type="term" value="C:protein folding chaperone complex"/>
    <property type="evidence" value="ECO:0007669"/>
    <property type="project" value="TreeGrafter"/>
</dbReference>
<sequence length="132" mass="13989">MLPALCLRSPNTTPAPGIGKESHTNPKHFGVNYAFQVPIATKYRYVITKAAKDNQSTNRNTKPNSVICADCDGNGAVLCSQCKGSGVNSVDIFNGQFKAGDSCWLCGGRKEMLCGNCNGAGFVGGFLSTYDQ</sequence>
<feature type="domain" description="BSD2 cysteine rich" evidence="1">
    <location>
        <begin position="64"/>
        <end position="132"/>
    </location>
</feature>
<dbReference type="Gramene" id="XM_028379468.1">
    <property type="protein sequence ID" value="XP_028235269.1"/>
    <property type="gene ID" value="LOC114414989"/>
</dbReference>
<accession>A0A445K5P9</accession>
<dbReference type="SUPFAM" id="SSF57938">
    <property type="entry name" value="DnaJ/Hsp40 cysteine-rich domain"/>
    <property type="match status" value="1"/>
</dbReference>
<keyword evidence="3" id="KW-1185">Reference proteome</keyword>
<protein>
    <recommendedName>
        <fullName evidence="1">BSD2 cysteine rich domain-containing protein</fullName>
    </recommendedName>
</protein>
<dbReference type="PANTHER" id="PTHR15852">
    <property type="entry name" value="PLASTID TRANSCRIPTIONALLY ACTIVE PROTEIN"/>
    <property type="match status" value="1"/>
</dbReference>
<evidence type="ECO:0000313" key="2">
    <source>
        <dbReference type="EMBL" id="RZC06164.1"/>
    </source>
</evidence>
<evidence type="ECO:0000259" key="1">
    <source>
        <dbReference type="Pfam" id="PF25436"/>
    </source>
</evidence>